<name>A0AAV4TVS9_CAEEX</name>
<sequence>MVSDSSNQRQRAQARSCIPGIPAPSFTRCCAGFCEALEIKSHAPEYLFQLLQIPNSINSRLKLSSLTFMADVPMKSHCSSICANQS</sequence>
<keyword evidence="2" id="KW-1185">Reference proteome</keyword>
<dbReference type="Proteomes" id="UP001054945">
    <property type="component" value="Unassembled WGS sequence"/>
</dbReference>
<evidence type="ECO:0000313" key="2">
    <source>
        <dbReference type="Proteomes" id="UP001054945"/>
    </source>
</evidence>
<dbReference type="EMBL" id="BPLR01011805">
    <property type="protein sequence ID" value="GIY49186.1"/>
    <property type="molecule type" value="Genomic_DNA"/>
</dbReference>
<protein>
    <submittedName>
        <fullName evidence="1">Uncharacterized protein</fullName>
    </submittedName>
</protein>
<gene>
    <name evidence="1" type="ORF">CEXT_190881</name>
</gene>
<proteinExistence type="predicted"/>
<comment type="caution">
    <text evidence="1">The sequence shown here is derived from an EMBL/GenBank/DDBJ whole genome shotgun (WGS) entry which is preliminary data.</text>
</comment>
<dbReference type="AlphaFoldDB" id="A0AAV4TVS9"/>
<organism evidence="1 2">
    <name type="scientific">Caerostris extrusa</name>
    <name type="common">Bark spider</name>
    <name type="synonym">Caerostris bankana</name>
    <dbReference type="NCBI Taxonomy" id="172846"/>
    <lineage>
        <taxon>Eukaryota</taxon>
        <taxon>Metazoa</taxon>
        <taxon>Ecdysozoa</taxon>
        <taxon>Arthropoda</taxon>
        <taxon>Chelicerata</taxon>
        <taxon>Arachnida</taxon>
        <taxon>Araneae</taxon>
        <taxon>Araneomorphae</taxon>
        <taxon>Entelegynae</taxon>
        <taxon>Araneoidea</taxon>
        <taxon>Araneidae</taxon>
        <taxon>Caerostris</taxon>
    </lineage>
</organism>
<accession>A0AAV4TVS9</accession>
<reference evidence="1 2" key="1">
    <citation type="submission" date="2021-06" db="EMBL/GenBank/DDBJ databases">
        <title>Caerostris extrusa draft genome.</title>
        <authorList>
            <person name="Kono N."/>
            <person name="Arakawa K."/>
        </authorList>
    </citation>
    <scope>NUCLEOTIDE SEQUENCE [LARGE SCALE GENOMIC DNA]</scope>
</reference>
<evidence type="ECO:0000313" key="1">
    <source>
        <dbReference type="EMBL" id="GIY49186.1"/>
    </source>
</evidence>